<name>A0A5J4JI12_9BACI</name>
<dbReference type="Proteomes" id="UP000391919">
    <property type="component" value="Unassembled WGS sequence"/>
</dbReference>
<dbReference type="NCBIfam" id="TIGR00697">
    <property type="entry name" value="queuosine precursor transporter"/>
    <property type="match status" value="1"/>
</dbReference>
<comment type="similarity">
    <text evidence="1">Belongs to the vitamin uptake transporter (VUT/ECF) (TC 2.A.88) family. Q precursor transporter subfamily.</text>
</comment>
<feature type="transmembrane region" description="Helical" evidence="1">
    <location>
        <begin position="62"/>
        <end position="82"/>
    </location>
</feature>
<dbReference type="HAMAP" id="MF_02088">
    <property type="entry name" value="Q_prec_transport"/>
    <property type="match status" value="1"/>
</dbReference>
<comment type="subcellular location">
    <subcellularLocation>
        <location evidence="1">Cell membrane</location>
        <topology evidence="1">Multi-pass membrane protein</topology>
    </subcellularLocation>
</comment>
<evidence type="ECO:0000256" key="1">
    <source>
        <dbReference type="HAMAP-Rule" id="MF_02088"/>
    </source>
</evidence>
<keyword evidence="1" id="KW-0472">Membrane</keyword>
<sequence>MNAYLNGIFVGLLILSNIVSVKLFHIGDAIVLPAAAVIYIFTYPLVDVTVEVYGKKAGRATVQAGFITQILAMIFILITIHLPAAPAFGHQDAFETILSGSFRVILASLVSYIISQNLDVFVFNKLKKKHGRKKLWLRNNASTMLSQLIDTSIFITIAFYGTVPVRVLGTLIFTQYIFKFAASIVMTPVVYLLVGMIRKAKKDSDPQVGREVLEKI</sequence>
<dbReference type="PANTHER" id="PTHR34300:SF2">
    <property type="entry name" value="QUEUOSINE PRECURSOR TRANSPORTER-RELATED"/>
    <property type="match status" value="1"/>
</dbReference>
<dbReference type="InterPro" id="IPR003744">
    <property type="entry name" value="YhhQ"/>
</dbReference>
<evidence type="ECO:0000313" key="3">
    <source>
        <dbReference type="Proteomes" id="UP000391919"/>
    </source>
</evidence>
<gene>
    <name evidence="2" type="ORF">BpJC7_13710</name>
</gene>
<dbReference type="EMBL" id="BKZQ01000014">
    <property type="protein sequence ID" value="GER70068.1"/>
    <property type="molecule type" value="Genomic_DNA"/>
</dbReference>
<keyword evidence="1" id="KW-0812">Transmembrane</keyword>
<comment type="function">
    <text evidence="1">Involved in the import of queuosine (Q) precursors, required for Q precursor salvage.</text>
</comment>
<organism evidence="2 3">
    <name type="scientific">Weizmannia acidilactici</name>
    <dbReference type="NCBI Taxonomy" id="2607726"/>
    <lineage>
        <taxon>Bacteria</taxon>
        <taxon>Bacillati</taxon>
        <taxon>Bacillota</taxon>
        <taxon>Bacilli</taxon>
        <taxon>Bacillales</taxon>
        <taxon>Bacillaceae</taxon>
        <taxon>Heyndrickxia</taxon>
    </lineage>
</organism>
<keyword evidence="1" id="KW-1133">Transmembrane helix</keyword>
<comment type="caution">
    <text evidence="2">The sequence shown here is derived from an EMBL/GenBank/DDBJ whole genome shotgun (WGS) entry which is preliminary data.</text>
</comment>
<dbReference type="PANTHER" id="PTHR34300">
    <property type="entry name" value="QUEUOSINE PRECURSOR TRANSPORTER-RELATED"/>
    <property type="match status" value="1"/>
</dbReference>
<feature type="transmembrane region" description="Helical" evidence="1">
    <location>
        <begin position="175"/>
        <end position="194"/>
    </location>
</feature>
<proteinExistence type="inferred from homology"/>
<evidence type="ECO:0000313" key="2">
    <source>
        <dbReference type="EMBL" id="GER70068.1"/>
    </source>
</evidence>
<protein>
    <recommendedName>
        <fullName evidence="1">Probable queuosine precursor transporter</fullName>
        <shortName evidence="1">Q precursor transporter</shortName>
    </recommendedName>
</protein>
<dbReference type="AlphaFoldDB" id="A0A5J4JI12"/>
<feature type="transmembrane region" description="Helical" evidence="1">
    <location>
        <begin position="102"/>
        <end position="123"/>
    </location>
</feature>
<feature type="transmembrane region" description="Helical" evidence="1">
    <location>
        <begin position="30"/>
        <end position="50"/>
    </location>
</feature>
<keyword evidence="1" id="KW-1003">Cell membrane</keyword>
<feature type="transmembrane region" description="Helical" evidence="1">
    <location>
        <begin position="7"/>
        <end position="24"/>
    </location>
</feature>
<keyword evidence="1" id="KW-0813">Transport</keyword>
<dbReference type="Pfam" id="PF02592">
    <property type="entry name" value="Vut_1"/>
    <property type="match status" value="1"/>
</dbReference>
<accession>A0A5J4JI12</accession>
<feature type="transmembrane region" description="Helical" evidence="1">
    <location>
        <begin position="144"/>
        <end position="163"/>
    </location>
</feature>
<reference evidence="2 3" key="1">
    <citation type="submission" date="2019-09" db="EMBL/GenBank/DDBJ databases">
        <title>Draft genome sequence of Bacillus sp. JC-7.</title>
        <authorList>
            <person name="Tanaka N."/>
            <person name="Shiwa Y."/>
            <person name="Fujita N."/>
            <person name="Tanasupawat S."/>
        </authorList>
    </citation>
    <scope>NUCLEOTIDE SEQUENCE [LARGE SCALE GENOMIC DNA]</scope>
    <source>
        <strain evidence="2 3">JC-7</strain>
    </source>
</reference>
<dbReference type="GO" id="GO:0022857">
    <property type="term" value="F:transmembrane transporter activity"/>
    <property type="evidence" value="ECO:0007669"/>
    <property type="project" value="UniProtKB-UniRule"/>
</dbReference>
<dbReference type="GO" id="GO:0005886">
    <property type="term" value="C:plasma membrane"/>
    <property type="evidence" value="ECO:0007669"/>
    <property type="project" value="UniProtKB-SubCell"/>
</dbReference>
<keyword evidence="3" id="KW-1185">Reference proteome</keyword>
<dbReference type="RefSeq" id="WP_151681209.1">
    <property type="nucleotide sequence ID" value="NZ_BKZP01000017.1"/>
</dbReference>